<dbReference type="InterPro" id="IPR012495">
    <property type="entry name" value="TadE-like_dom"/>
</dbReference>
<gene>
    <name evidence="2" type="ORF">ILT43_00420</name>
</gene>
<sequence length="173" mass="18944">MIRSLRNNARGMAMVEFAMVLPILITLFLGGYQLTQASACQRRVTIVARSIADLVSRYDTISAAEVGTILDASTQIMAPYDVVAAQSRVSLIKVDAARNVTVVWSVTKNGVERPTGTFTGLPAAMRIANSYYVLGEVAYDYRPIGGQFAWPINFTQSLFMVPRKSTYVDCSTC</sequence>
<organism evidence="2 3">
    <name type="scientific">Sphingomonas longa</name>
    <dbReference type="NCBI Taxonomy" id="2778730"/>
    <lineage>
        <taxon>Bacteria</taxon>
        <taxon>Pseudomonadati</taxon>
        <taxon>Pseudomonadota</taxon>
        <taxon>Alphaproteobacteria</taxon>
        <taxon>Sphingomonadales</taxon>
        <taxon>Sphingomonadaceae</taxon>
        <taxon>Sphingomonas</taxon>
    </lineage>
</organism>
<name>A0ABS2D1M8_9SPHN</name>
<feature type="domain" description="TadE-like" evidence="1">
    <location>
        <begin position="11"/>
        <end position="52"/>
    </location>
</feature>
<proteinExistence type="predicted"/>
<dbReference type="RefSeq" id="WP_204193155.1">
    <property type="nucleotide sequence ID" value="NZ_JAFEMC010000001.1"/>
</dbReference>
<accession>A0ABS2D1M8</accession>
<reference evidence="2 3" key="1">
    <citation type="submission" date="2020-12" db="EMBL/GenBank/DDBJ databases">
        <title>Sphingomonas sp.</title>
        <authorList>
            <person name="Kim M.K."/>
        </authorList>
    </citation>
    <scope>NUCLEOTIDE SEQUENCE [LARGE SCALE GENOMIC DNA]</scope>
    <source>
        <strain evidence="2 3">BT552</strain>
    </source>
</reference>
<keyword evidence="3" id="KW-1185">Reference proteome</keyword>
<dbReference type="Pfam" id="PF07811">
    <property type="entry name" value="TadE"/>
    <property type="match status" value="1"/>
</dbReference>
<evidence type="ECO:0000259" key="1">
    <source>
        <dbReference type="Pfam" id="PF07811"/>
    </source>
</evidence>
<evidence type="ECO:0000313" key="3">
    <source>
        <dbReference type="Proteomes" id="UP000763641"/>
    </source>
</evidence>
<dbReference type="Proteomes" id="UP000763641">
    <property type="component" value="Unassembled WGS sequence"/>
</dbReference>
<dbReference type="EMBL" id="JAFEMC010000001">
    <property type="protein sequence ID" value="MBM6574820.1"/>
    <property type="molecule type" value="Genomic_DNA"/>
</dbReference>
<protein>
    <submittedName>
        <fullName evidence="2">Pilus assembly protein</fullName>
    </submittedName>
</protein>
<comment type="caution">
    <text evidence="2">The sequence shown here is derived from an EMBL/GenBank/DDBJ whole genome shotgun (WGS) entry which is preliminary data.</text>
</comment>
<evidence type="ECO:0000313" key="2">
    <source>
        <dbReference type="EMBL" id="MBM6574820.1"/>
    </source>
</evidence>